<evidence type="ECO:0000256" key="1">
    <source>
        <dbReference type="SAM" id="MobiDB-lite"/>
    </source>
</evidence>
<feature type="non-terminal residue" evidence="2">
    <location>
        <position position="121"/>
    </location>
</feature>
<organism evidence="2 3">
    <name type="scientific">Pan troglodytes</name>
    <name type="common">Chimpanzee</name>
    <dbReference type="NCBI Taxonomy" id="9598"/>
    <lineage>
        <taxon>Eukaryota</taxon>
        <taxon>Metazoa</taxon>
        <taxon>Chordata</taxon>
        <taxon>Craniata</taxon>
        <taxon>Vertebrata</taxon>
        <taxon>Euteleostomi</taxon>
        <taxon>Mammalia</taxon>
        <taxon>Eutheria</taxon>
        <taxon>Euarchontoglires</taxon>
        <taxon>Primates</taxon>
        <taxon>Haplorrhini</taxon>
        <taxon>Catarrhini</taxon>
        <taxon>Hominidae</taxon>
        <taxon>Pan</taxon>
    </lineage>
</organism>
<feature type="region of interest" description="Disordered" evidence="1">
    <location>
        <begin position="34"/>
        <end position="76"/>
    </location>
</feature>
<evidence type="ECO:0000313" key="2">
    <source>
        <dbReference type="EMBL" id="PNI56861.1"/>
    </source>
</evidence>
<dbReference type="EMBL" id="NBAG03000261">
    <property type="protein sequence ID" value="PNI56861.1"/>
    <property type="molecule type" value="Genomic_DNA"/>
</dbReference>
<name>A0A2J8MBG7_PANTR</name>
<evidence type="ECO:0000313" key="3">
    <source>
        <dbReference type="Proteomes" id="UP000236370"/>
    </source>
</evidence>
<dbReference type="AlphaFoldDB" id="A0A2J8MBG7"/>
<accession>A0A2J8MBG7</accession>
<gene>
    <name evidence="2" type="ORF">CK820_G0021882</name>
</gene>
<dbReference type="Proteomes" id="UP000236370">
    <property type="component" value="Unassembled WGS sequence"/>
</dbReference>
<proteinExistence type="predicted"/>
<protein>
    <submittedName>
        <fullName evidence="2">B3GNT6 isoform 2</fullName>
    </submittedName>
</protein>
<reference evidence="2 3" key="1">
    <citation type="submission" date="2017-12" db="EMBL/GenBank/DDBJ databases">
        <title>High-resolution comparative analysis of great ape genomes.</title>
        <authorList>
            <person name="Pollen A."/>
            <person name="Hastie A."/>
            <person name="Hormozdiari F."/>
            <person name="Dougherty M."/>
            <person name="Liu R."/>
            <person name="Chaisson M."/>
            <person name="Hoppe E."/>
            <person name="Hill C."/>
            <person name="Pang A."/>
            <person name="Hillier L."/>
            <person name="Baker C."/>
            <person name="Armstrong J."/>
            <person name="Shendure J."/>
            <person name="Paten B."/>
            <person name="Wilson R."/>
            <person name="Chao H."/>
            <person name="Schneider V."/>
            <person name="Ventura M."/>
            <person name="Kronenberg Z."/>
            <person name="Murali S."/>
            <person name="Gordon D."/>
            <person name="Cantsilieris S."/>
            <person name="Munson K."/>
            <person name="Nelson B."/>
            <person name="Raja A."/>
            <person name="Underwood J."/>
            <person name="Diekhans M."/>
            <person name="Fiddes I."/>
            <person name="Haussler D."/>
            <person name="Eichler E."/>
        </authorList>
    </citation>
    <scope>NUCLEOTIDE SEQUENCE [LARGE SCALE GENOMIC DNA]</scope>
    <source>
        <strain evidence="2">Yerkes chimp pedigree #C0471</strain>
    </source>
</reference>
<comment type="caution">
    <text evidence="2">The sequence shown here is derived from an EMBL/GenBank/DDBJ whole genome shotgun (WGS) entry which is preliminary data.</text>
</comment>
<sequence>MAFPCRRSLTAKTLACLLVGVSFLALQQWFLQAPRSPREKRSPQEETPEGPTDAPAADEPPSELVPGPPCVANASGNATADFEQLPARIQDFLRYRHCRHFPLLWDAPAKCAGGRGVFLLL</sequence>